<name>A0A6B0QTG7_9CETA</name>
<evidence type="ECO:0000256" key="1">
    <source>
        <dbReference type="ARBA" id="ARBA00004496"/>
    </source>
</evidence>
<protein>
    <recommendedName>
        <fullName evidence="15">Heme-binding protein 1</fullName>
    </recommendedName>
</protein>
<feature type="transmembrane region" description="Helical" evidence="16">
    <location>
        <begin position="387"/>
        <end position="406"/>
    </location>
</feature>
<dbReference type="AlphaFoldDB" id="A0A6B0QTG7"/>
<dbReference type="InterPro" id="IPR011256">
    <property type="entry name" value="Reg_factor_effector_dom_sf"/>
</dbReference>
<dbReference type="InterPro" id="IPR006917">
    <property type="entry name" value="SOUL_heme-bd"/>
</dbReference>
<dbReference type="GO" id="GO:0005737">
    <property type="term" value="C:cytoplasm"/>
    <property type="evidence" value="ECO:0007669"/>
    <property type="project" value="UniProtKB-SubCell"/>
</dbReference>
<organism evidence="18 19">
    <name type="scientific">Bos mutus</name>
    <name type="common">wild yak</name>
    <dbReference type="NCBI Taxonomy" id="72004"/>
    <lineage>
        <taxon>Eukaryota</taxon>
        <taxon>Metazoa</taxon>
        <taxon>Chordata</taxon>
        <taxon>Craniata</taxon>
        <taxon>Vertebrata</taxon>
        <taxon>Euteleostomi</taxon>
        <taxon>Mammalia</taxon>
        <taxon>Eutheria</taxon>
        <taxon>Laurasiatheria</taxon>
        <taxon>Artiodactyla</taxon>
        <taxon>Ruminantia</taxon>
        <taxon>Pecora</taxon>
        <taxon>Bovidae</taxon>
        <taxon>Bovinae</taxon>
        <taxon>Bos</taxon>
    </lineage>
</organism>
<dbReference type="Pfam" id="PF00003">
    <property type="entry name" value="7tm_3"/>
    <property type="match status" value="1"/>
</dbReference>
<keyword evidence="9 16" id="KW-1133">Transmembrane helix</keyword>
<evidence type="ECO:0000256" key="10">
    <source>
        <dbReference type="ARBA" id="ARBA00023040"/>
    </source>
</evidence>
<evidence type="ECO:0000256" key="11">
    <source>
        <dbReference type="ARBA" id="ARBA00023136"/>
    </source>
</evidence>
<keyword evidence="7" id="KW-0963">Cytoplasm</keyword>
<dbReference type="Proteomes" id="UP000322234">
    <property type="component" value="Unassembled WGS sequence"/>
</dbReference>
<evidence type="ECO:0000256" key="9">
    <source>
        <dbReference type="ARBA" id="ARBA00022989"/>
    </source>
</evidence>
<evidence type="ECO:0000256" key="6">
    <source>
        <dbReference type="ARBA" id="ARBA00022475"/>
    </source>
</evidence>
<keyword evidence="11 16" id="KW-0472">Membrane</keyword>
<evidence type="ECO:0000256" key="3">
    <source>
        <dbReference type="ARBA" id="ARBA00007242"/>
    </source>
</evidence>
<evidence type="ECO:0000256" key="16">
    <source>
        <dbReference type="SAM" id="Phobius"/>
    </source>
</evidence>
<keyword evidence="19" id="KW-1185">Reference proteome</keyword>
<dbReference type="Pfam" id="PF04832">
    <property type="entry name" value="SOUL"/>
    <property type="match status" value="1"/>
</dbReference>
<evidence type="ECO:0000256" key="4">
    <source>
        <dbReference type="ARBA" id="ARBA00009817"/>
    </source>
</evidence>
<feature type="transmembrane region" description="Helical" evidence="16">
    <location>
        <begin position="304"/>
        <end position="326"/>
    </location>
</feature>
<accession>A0A6B0QTG7</accession>
<feature type="transmembrane region" description="Helical" evidence="16">
    <location>
        <begin position="221"/>
        <end position="247"/>
    </location>
</feature>
<dbReference type="Gene3D" id="3.20.80.10">
    <property type="entry name" value="Regulatory factor, effector binding domain"/>
    <property type="match status" value="1"/>
</dbReference>
<dbReference type="GO" id="GO:0043235">
    <property type="term" value="C:receptor complex"/>
    <property type="evidence" value="ECO:0007669"/>
    <property type="project" value="TreeGrafter"/>
</dbReference>
<evidence type="ECO:0000259" key="17">
    <source>
        <dbReference type="Pfam" id="PF00003"/>
    </source>
</evidence>
<dbReference type="GO" id="GO:0030295">
    <property type="term" value="F:protein kinase activator activity"/>
    <property type="evidence" value="ECO:0007669"/>
    <property type="project" value="TreeGrafter"/>
</dbReference>
<evidence type="ECO:0000256" key="7">
    <source>
        <dbReference type="ARBA" id="ARBA00022490"/>
    </source>
</evidence>
<dbReference type="InterPro" id="IPR051753">
    <property type="entry name" value="RA-inducible_GPCR3"/>
</dbReference>
<evidence type="ECO:0000256" key="5">
    <source>
        <dbReference type="ARBA" id="ARBA00011245"/>
    </source>
</evidence>
<evidence type="ECO:0000256" key="13">
    <source>
        <dbReference type="ARBA" id="ARBA00023224"/>
    </source>
</evidence>
<feature type="transmembrane region" description="Helical" evidence="16">
    <location>
        <begin position="418"/>
        <end position="440"/>
    </location>
</feature>
<evidence type="ECO:0000313" key="19">
    <source>
        <dbReference type="Proteomes" id="UP000322234"/>
    </source>
</evidence>
<evidence type="ECO:0000256" key="8">
    <source>
        <dbReference type="ARBA" id="ARBA00022692"/>
    </source>
</evidence>
<evidence type="ECO:0000256" key="15">
    <source>
        <dbReference type="ARBA" id="ARBA00040755"/>
    </source>
</evidence>
<dbReference type="PANTHER" id="PTHR14511:SF16">
    <property type="entry name" value="G-PROTEIN COUPLED RECEPTOR FAMILY C GROUP 5 MEMBER D"/>
    <property type="match status" value="1"/>
</dbReference>
<keyword evidence="6" id="KW-1003">Cell membrane</keyword>
<dbReference type="GO" id="GO:0004930">
    <property type="term" value="F:G protein-coupled receptor activity"/>
    <property type="evidence" value="ECO:0007669"/>
    <property type="project" value="UniProtKB-KW"/>
</dbReference>
<proteinExistence type="inferred from homology"/>
<evidence type="ECO:0000256" key="12">
    <source>
        <dbReference type="ARBA" id="ARBA00023170"/>
    </source>
</evidence>
<dbReference type="SUPFAM" id="SSF55136">
    <property type="entry name" value="Probable bacterial effector-binding domain"/>
    <property type="match status" value="1"/>
</dbReference>
<gene>
    <name evidence="18" type="ORF">E5288_WYG013550</name>
</gene>
<keyword evidence="13" id="KW-0807">Transducer</keyword>
<feature type="transmembrane region" description="Helical" evidence="16">
    <location>
        <begin position="347"/>
        <end position="367"/>
    </location>
</feature>
<feature type="domain" description="G-protein coupled receptors family 3 profile" evidence="17">
    <location>
        <begin position="306"/>
        <end position="442"/>
    </location>
</feature>
<dbReference type="PANTHER" id="PTHR14511">
    <property type="entry name" value="G PROTEIN COUPLED RECEPTOR, CLASS C, GROUP 5"/>
    <property type="match status" value="1"/>
</dbReference>
<dbReference type="InterPro" id="IPR017978">
    <property type="entry name" value="GPCR_3_C"/>
</dbReference>
<keyword evidence="12" id="KW-0675">Receptor</keyword>
<comment type="subcellular location">
    <subcellularLocation>
        <location evidence="2">Cell membrane</location>
        <topology evidence="2">Multi-pass membrane protein</topology>
    </subcellularLocation>
    <subcellularLocation>
        <location evidence="1">Cytoplasm</location>
    </subcellularLocation>
</comment>
<dbReference type="FunFam" id="3.20.80.10:FF:000003">
    <property type="entry name" value="Heme-binding protein 1"/>
    <property type="match status" value="1"/>
</dbReference>
<comment type="similarity">
    <text evidence="3">Belongs to the G-protein coupled receptor 3 family.</text>
</comment>
<keyword evidence="8 16" id="KW-0812">Transmembrane</keyword>
<evidence type="ECO:0000256" key="2">
    <source>
        <dbReference type="ARBA" id="ARBA00004651"/>
    </source>
</evidence>
<sequence length="533" mass="60381">MIKNSLFGSVETWPWQVLSKGSKGDVFYEERACEGGKFATVEVTDKPVDEALREAMPKVMKYVGGSNDKGLGMGMTVPISFAVFPSDDGDLQKKLKVWFRIPNKFQSDPPAPSDDSIKIEDREGITVYSTQFGGYAKAADYAAQAAQLRSALESTAKYQTDFYFCTGYDPPMKPYGRRNEVWLVKSREKKIVLVRYQQVTMYEDCKESTGDYYFLCDTEGAWGIVLESLAAVGIVVTVMLLLAFLFLMRRVQDCAHWNVLPTQFLFLLGVLGLFGLAFAFIIQLNQQTAPIRYFLFGLVRGRVSFSWTTILCIAIGVSLLQTIIAIEYVTLIMTRGGMFVHMTPYQLNVDFVVLLVYVLFLMALTFFVSKTTFCGPCENWKQHGRLIFVTLLVSIIIWVVWISMLMRGNTQLQRQPQWDDPVICIALVTNAWVFLLLYIVPELCILYRSCQQDCPLPGNACPLPTYQRSFRAENQELSRARDSDGAEEDVALTAYGSPHSAAVHEEYTRNKVFLYFRSKAYHIGITTKILFTL</sequence>
<feature type="transmembrane region" description="Helical" evidence="16">
    <location>
        <begin position="259"/>
        <end position="284"/>
    </location>
</feature>
<reference evidence="18" key="1">
    <citation type="submission" date="2019-10" db="EMBL/GenBank/DDBJ databases">
        <title>The sequence and de novo assembly of the wild yak genome.</title>
        <authorList>
            <person name="Liu Y."/>
        </authorList>
    </citation>
    <scope>NUCLEOTIDE SEQUENCE [LARGE SCALE GENOMIC DNA]</scope>
    <source>
        <strain evidence="18">WY2019</strain>
    </source>
</reference>
<evidence type="ECO:0000256" key="14">
    <source>
        <dbReference type="ARBA" id="ARBA00037673"/>
    </source>
</evidence>
<comment type="function">
    <text evidence="14">May bind free porphyrinogens that may be present in the cell and thus facilitate removal of these potentially toxic compound. Binds with a high affinity to one molecule of heme or porphyrins. It binds metalloporphyrins, free porphyrins and N-methylprotoporphyrin with similar affinities.</text>
</comment>
<comment type="caution">
    <text evidence="18">The sequence shown here is derived from an EMBL/GenBank/DDBJ whole genome shotgun (WGS) entry which is preliminary data.</text>
</comment>
<dbReference type="GO" id="GO:0005886">
    <property type="term" value="C:plasma membrane"/>
    <property type="evidence" value="ECO:0007669"/>
    <property type="project" value="UniProtKB-SubCell"/>
</dbReference>
<evidence type="ECO:0000313" key="18">
    <source>
        <dbReference type="EMBL" id="MXQ79951.1"/>
    </source>
</evidence>
<dbReference type="EMBL" id="VBQZ03000003">
    <property type="protein sequence ID" value="MXQ79951.1"/>
    <property type="molecule type" value="Genomic_DNA"/>
</dbReference>
<keyword evidence="10" id="KW-0297">G-protein coupled receptor</keyword>
<comment type="subunit">
    <text evidence="5">Monomer.</text>
</comment>
<comment type="similarity">
    <text evidence="4">Belongs to the HEBP family.</text>
</comment>
<dbReference type="GO" id="GO:0070062">
    <property type="term" value="C:extracellular exosome"/>
    <property type="evidence" value="ECO:0007669"/>
    <property type="project" value="TreeGrafter"/>
</dbReference>